<comment type="similarity">
    <text evidence="2">Belongs to the Orn/Lys/Arg decarboxylase class-II family.</text>
</comment>
<dbReference type="EMBL" id="JACHGJ010000002">
    <property type="protein sequence ID" value="MBB6479697.1"/>
    <property type="molecule type" value="Genomic_DNA"/>
</dbReference>
<comment type="catalytic activity">
    <reaction evidence="7">
        <text>L-ornithine + H(+) = putrescine + CO2</text>
        <dbReference type="Rhea" id="RHEA:22964"/>
        <dbReference type="ChEBI" id="CHEBI:15378"/>
        <dbReference type="ChEBI" id="CHEBI:16526"/>
        <dbReference type="ChEBI" id="CHEBI:46911"/>
        <dbReference type="ChEBI" id="CHEBI:326268"/>
        <dbReference type="EC" id="4.1.1.17"/>
    </reaction>
</comment>
<dbReference type="InterPro" id="IPR022644">
    <property type="entry name" value="De-COase2_N"/>
</dbReference>
<feature type="domain" description="Orn/DAP/Arg decarboxylase 2 N-terminal" evidence="9">
    <location>
        <begin position="46"/>
        <end position="279"/>
    </location>
</feature>
<evidence type="ECO:0000256" key="5">
    <source>
        <dbReference type="ARBA" id="ARBA00034115"/>
    </source>
</evidence>
<dbReference type="PRINTS" id="PR01182">
    <property type="entry name" value="ORNDCRBXLASE"/>
</dbReference>
<proteinExistence type="inferred from homology"/>
<dbReference type="AlphaFoldDB" id="A0A841R939"/>
<dbReference type="InterPro" id="IPR022657">
    <property type="entry name" value="De-COase2_CS"/>
</dbReference>
<dbReference type="GO" id="GO:0004586">
    <property type="term" value="F:ornithine decarboxylase activity"/>
    <property type="evidence" value="ECO:0007669"/>
    <property type="project" value="UniProtKB-EC"/>
</dbReference>
<dbReference type="RefSeq" id="WP_184745152.1">
    <property type="nucleotide sequence ID" value="NZ_JACHGJ010000002.1"/>
</dbReference>
<dbReference type="Proteomes" id="UP000587760">
    <property type="component" value="Unassembled WGS sequence"/>
</dbReference>
<comment type="pathway">
    <text evidence="5">Amine and polyamine biosynthesis; putrescine biosynthesis via L-ornithine pathway; putrescine from L-ornithine: step 1/1.</text>
</comment>
<dbReference type="InterPro" id="IPR022653">
    <property type="entry name" value="De-COase2_pyr-phos_BS"/>
</dbReference>
<comment type="caution">
    <text evidence="10">The sequence shown here is derived from an EMBL/GenBank/DDBJ whole genome shotgun (WGS) entry which is preliminary data.</text>
</comment>
<dbReference type="InterPro" id="IPR002433">
    <property type="entry name" value="Orn_de-COase"/>
</dbReference>
<evidence type="ECO:0000256" key="7">
    <source>
        <dbReference type="ARBA" id="ARBA00049127"/>
    </source>
</evidence>
<protein>
    <recommendedName>
        <fullName evidence="6">ornithine decarboxylase</fullName>
        <ecNumber evidence="6">4.1.1.17</ecNumber>
    </recommendedName>
</protein>
<dbReference type="InterPro" id="IPR029066">
    <property type="entry name" value="PLP-binding_barrel"/>
</dbReference>
<accession>A0A841R939</accession>
<dbReference type="GO" id="GO:0005737">
    <property type="term" value="C:cytoplasm"/>
    <property type="evidence" value="ECO:0007669"/>
    <property type="project" value="TreeGrafter"/>
</dbReference>
<gene>
    <name evidence="10" type="ORF">HNR50_001355</name>
</gene>
<dbReference type="PANTHER" id="PTHR11482">
    <property type="entry name" value="ARGININE/DIAMINOPIMELATE/ORNITHINE DECARBOXYLASE"/>
    <property type="match status" value="1"/>
</dbReference>
<dbReference type="SUPFAM" id="SSF51419">
    <property type="entry name" value="PLP-binding barrel"/>
    <property type="match status" value="1"/>
</dbReference>
<keyword evidence="4 10" id="KW-0456">Lyase</keyword>
<dbReference type="PRINTS" id="PR01179">
    <property type="entry name" value="ODADCRBXLASE"/>
</dbReference>
<reference evidence="10 11" key="1">
    <citation type="submission" date="2020-08" db="EMBL/GenBank/DDBJ databases">
        <title>Genomic Encyclopedia of Type Strains, Phase IV (KMG-IV): sequencing the most valuable type-strain genomes for metagenomic binning, comparative biology and taxonomic classification.</title>
        <authorList>
            <person name="Goeker M."/>
        </authorList>
    </citation>
    <scope>NUCLEOTIDE SEQUENCE [LARGE SCALE GENOMIC DNA]</scope>
    <source>
        <strain evidence="10 11">DSM 2461</strain>
    </source>
</reference>
<evidence type="ECO:0000313" key="11">
    <source>
        <dbReference type="Proteomes" id="UP000587760"/>
    </source>
</evidence>
<dbReference type="GO" id="GO:0033387">
    <property type="term" value="P:putrescine biosynthetic process from arginine, via ornithine"/>
    <property type="evidence" value="ECO:0007669"/>
    <property type="project" value="TreeGrafter"/>
</dbReference>
<evidence type="ECO:0000259" key="9">
    <source>
        <dbReference type="Pfam" id="PF02784"/>
    </source>
</evidence>
<dbReference type="PANTHER" id="PTHR11482:SF6">
    <property type="entry name" value="ORNITHINE DECARBOXYLASE 1-RELATED"/>
    <property type="match status" value="1"/>
</dbReference>
<evidence type="ECO:0000256" key="8">
    <source>
        <dbReference type="PIRSR" id="PIRSR600183-50"/>
    </source>
</evidence>
<dbReference type="Gene3D" id="2.40.37.10">
    <property type="entry name" value="Lyase, Ornithine Decarboxylase, Chain A, domain 1"/>
    <property type="match status" value="1"/>
</dbReference>
<dbReference type="PROSITE" id="PS00878">
    <property type="entry name" value="ODR_DC_2_1"/>
    <property type="match status" value="1"/>
</dbReference>
<evidence type="ECO:0000313" key="10">
    <source>
        <dbReference type="EMBL" id="MBB6479697.1"/>
    </source>
</evidence>
<evidence type="ECO:0000256" key="2">
    <source>
        <dbReference type="ARBA" id="ARBA00008872"/>
    </source>
</evidence>
<evidence type="ECO:0000256" key="3">
    <source>
        <dbReference type="ARBA" id="ARBA00022898"/>
    </source>
</evidence>
<dbReference type="FunFam" id="2.40.37.10:FF:000004">
    <property type="entry name" value="Ornithine decarboxylase"/>
    <property type="match status" value="1"/>
</dbReference>
<dbReference type="EC" id="4.1.1.17" evidence="6"/>
<dbReference type="InterPro" id="IPR009006">
    <property type="entry name" value="Ala_racemase/Decarboxylase_C"/>
</dbReference>
<evidence type="ECO:0000256" key="1">
    <source>
        <dbReference type="ARBA" id="ARBA00001933"/>
    </source>
</evidence>
<dbReference type="CDD" id="cd00622">
    <property type="entry name" value="PLPDE_III_ODC"/>
    <property type="match status" value="1"/>
</dbReference>
<dbReference type="InterPro" id="IPR000183">
    <property type="entry name" value="Orn/DAP/Arg_de-COase"/>
</dbReference>
<feature type="modified residue" description="N6-(pyridoxal phosphate)lysine" evidence="8">
    <location>
        <position position="67"/>
    </location>
</feature>
<dbReference type="SUPFAM" id="SSF50621">
    <property type="entry name" value="Alanine racemase C-terminal domain-like"/>
    <property type="match status" value="1"/>
</dbReference>
<feature type="active site" description="Proton donor" evidence="8">
    <location>
        <position position="343"/>
    </location>
</feature>
<dbReference type="Gene3D" id="3.20.20.10">
    <property type="entry name" value="Alanine racemase"/>
    <property type="match status" value="1"/>
</dbReference>
<keyword evidence="3 8" id="KW-0663">Pyridoxal phosphate</keyword>
<dbReference type="Pfam" id="PF02784">
    <property type="entry name" value="Orn_Arg_deC_N"/>
    <property type="match status" value="1"/>
</dbReference>
<dbReference type="FunFam" id="3.20.20.10:FF:000008">
    <property type="entry name" value="Ornithine decarboxylase"/>
    <property type="match status" value="1"/>
</dbReference>
<name>A0A841R939_9SPIO</name>
<organism evidence="10 11">
    <name type="scientific">Spirochaeta isovalerica</name>
    <dbReference type="NCBI Taxonomy" id="150"/>
    <lineage>
        <taxon>Bacteria</taxon>
        <taxon>Pseudomonadati</taxon>
        <taxon>Spirochaetota</taxon>
        <taxon>Spirochaetia</taxon>
        <taxon>Spirochaetales</taxon>
        <taxon>Spirochaetaceae</taxon>
        <taxon>Spirochaeta</taxon>
    </lineage>
</organism>
<evidence type="ECO:0000256" key="4">
    <source>
        <dbReference type="ARBA" id="ARBA00023239"/>
    </source>
</evidence>
<keyword evidence="11" id="KW-1185">Reference proteome</keyword>
<sequence length="396" mass="44350">MVIEEKAGKPYNFPLSRFVSKTRFEKIKKFSENVQTPFLLVDLNIIKKNYQSLTKNMPLAKVYYAVKSNPMEEVILLLRDLGSNFDVATVYELDQLLKLGISPDRISFGNTIKKSRDIAYFYNNGVRLFATDSEEDVRKIGVNAPGSKVFFRILTEGTGADWPLSRKFGTHPDAILGHISLAQEMGLEPYGLSFHVGSQQRDIGEWDAAIAHCTYIFNAAAEIGIKLKMINLGGGFPAKYIQPTPKLEIYTKEIMRFLSEDFGDDIPEIIVEPGRSLVADSGVIVSEVITTAYKSKYSPSKWVYTDIGMFGGLIETMDESIKFPIYSEKEGDAIDVILAGPTCDSMDILYEDYKYQLPDTLTEGDKLYFITTGAYTQSYSSVGFNGFPPLKAFVLK</sequence>
<evidence type="ECO:0000256" key="6">
    <source>
        <dbReference type="ARBA" id="ARBA00034138"/>
    </source>
</evidence>
<comment type="cofactor">
    <cofactor evidence="1 8">
        <name>pyridoxal 5'-phosphate</name>
        <dbReference type="ChEBI" id="CHEBI:597326"/>
    </cofactor>
</comment>
<dbReference type="PROSITE" id="PS00879">
    <property type="entry name" value="ODR_DC_2_2"/>
    <property type="match status" value="1"/>
</dbReference>